<evidence type="ECO:0000259" key="1">
    <source>
        <dbReference type="Pfam" id="PF13649"/>
    </source>
</evidence>
<dbReference type="NCBIfam" id="NF041820">
    <property type="entry name" value="daptide_MTase"/>
    <property type="match status" value="1"/>
</dbReference>
<keyword evidence="3" id="KW-1185">Reference proteome</keyword>
<evidence type="ECO:0000313" key="3">
    <source>
        <dbReference type="Proteomes" id="UP000579647"/>
    </source>
</evidence>
<dbReference type="CDD" id="cd02440">
    <property type="entry name" value="AdoMet_MTases"/>
    <property type="match status" value="1"/>
</dbReference>
<dbReference type="InterPro" id="IPR041698">
    <property type="entry name" value="Methyltransf_25"/>
</dbReference>
<dbReference type="Pfam" id="PF13649">
    <property type="entry name" value="Methyltransf_25"/>
    <property type="match status" value="1"/>
</dbReference>
<dbReference type="EMBL" id="JACHDO010000001">
    <property type="protein sequence ID" value="MBB5493527.1"/>
    <property type="molecule type" value="Genomic_DNA"/>
</dbReference>
<dbReference type="RefSeq" id="WP_184366719.1">
    <property type="nucleotide sequence ID" value="NZ_BAAAKM010000055.1"/>
</dbReference>
<dbReference type="Gene3D" id="3.40.50.150">
    <property type="entry name" value="Vaccinia Virus protein VP39"/>
    <property type="match status" value="1"/>
</dbReference>
<dbReference type="InterPro" id="IPR029063">
    <property type="entry name" value="SAM-dependent_MTases_sf"/>
</dbReference>
<evidence type="ECO:0000313" key="2">
    <source>
        <dbReference type="EMBL" id="MBB5493527.1"/>
    </source>
</evidence>
<organism evidence="2 3">
    <name type="scientific">Nocardiopsis metallicus</name>
    <dbReference type="NCBI Taxonomy" id="179819"/>
    <lineage>
        <taxon>Bacteria</taxon>
        <taxon>Bacillati</taxon>
        <taxon>Actinomycetota</taxon>
        <taxon>Actinomycetes</taxon>
        <taxon>Streptosporangiales</taxon>
        <taxon>Nocardiopsidaceae</taxon>
        <taxon>Nocardiopsis</taxon>
    </lineage>
</organism>
<dbReference type="AlphaFoldDB" id="A0A840WPJ6"/>
<dbReference type="InterPro" id="IPR049690">
    <property type="entry name" value="Daptide_MTase"/>
</dbReference>
<comment type="caution">
    <text evidence="2">The sequence shown here is derived from an EMBL/GenBank/DDBJ whole genome shotgun (WGS) entry which is preliminary data.</text>
</comment>
<name>A0A840WPJ6_9ACTN</name>
<accession>A0A840WPJ6</accession>
<gene>
    <name evidence="2" type="ORF">HNR07_004664</name>
</gene>
<protein>
    <submittedName>
        <fullName evidence="2">Methylation protein MtfA</fullName>
    </submittedName>
</protein>
<dbReference type="Proteomes" id="UP000579647">
    <property type="component" value="Unassembled WGS sequence"/>
</dbReference>
<feature type="domain" description="Methyltransferase" evidence="1">
    <location>
        <begin position="66"/>
        <end position="164"/>
    </location>
</feature>
<dbReference type="SUPFAM" id="SSF53335">
    <property type="entry name" value="S-adenosyl-L-methionine-dependent methyltransferases"/>
    <property type="match status" value="1"/>
</dbReference>
<sequence length="269" mass="28511">MTAALAPSVPPSPGLAGRTIAELGERARLSDIYGPDGADVYHDLSAGDTGEVRELVRLVRNRPGPVLDLAAGSGRITLPLLALGRSVTALDLSQDMLLLLTDRLAQAPARLRERCSVVHGDMADFRLGTEFTSVVLGTTSVSLLTPGSRTGLYRSVAEHLAPGGRLLVSCLDRGEGPDEAVTEAIGASGIRYRVHDHWPVGADHRTVTIMPAELPQGPVQVCTGRVGVVGAELLTTELTSAGFTVLERHLLTEPGQRHRVTLIEAETTR</sequence>
<proteinExistence type="predicted"/>
<reference evidence="2 3" key="1">
    <citation type="submission" date="2020-08" db="EMBL/GenBank/DDBJ databases">
        <title>Sequencing the genomes of 1000 actinobacteria strains.</title>
        <authorList>
            <person name="Klenk H.-P."/>
        </authorList>
    </citation>
    <scope>NUCLEOTIDE SEQUENCE [LARGE SCALE GENOMIC DNA]</scope>
    <source>
        <strain evidence="2 3">DSM 44598</strain>
    </source>
</reference>